<dbReference type="PANTHER" id="PTHR30432:SF1">
    <property type="entry name" value="DNA-BINDING TRANSCRIPTIONAL DUAL REGULATOR MODE"/>
    <property type="match status" value="1"/>
</dbReference>
<evidence type="ECO:0000313" key="7">
    <source>
        <dbReference type="EMBL" id="MDT0618805.1"/>
    </source>
</evidence>
<dbReference type="Pfam" id="PF03459">
    <property type="entry name" value="TOBE"/>
    <property type="match status" value="2"/>
</dbReference>
<dbReference type="InterPro" id="IPR005116">
    <property type="entry name" value="Transp-assoc_OB_typ1"/>
</dbReference>
<dbReference type="Proteomes" id="UP001259982">
    <property type="component" value="Unassembled WGS sequence"/>
</dbReference>
<dbReference type="PANTHER" id="PTHR30432">
    <property type="entry name" value="TRANSCRIPTIONAL REGULATOR MODE"/>
    <property type="match status" value="1"/>
</dbReference>
<protein>
    <submittedName>
        <fullName evidence="7">TOBE domain-containing protein</fullName>
    </submittedName>
</protein>
<gene>
    <name evidence="7" type="ORF">RM531_10000</name>
</gene>
<dbReference type="InterPro" id="IPR051815">
    <property type="entry name" value="Molybdate_resp_trans_reg"/>
</dbReference>
<name>A0ABU3B8K5_9GAMM</name>
<keyword evidence="3 5" id="KW-0500">Molybdenum</keyword>
<dbReference type="InterPro" id="IPR036388">
    <property type="entry name" value="WH-like_DNA-bd_sf"/>
</dbReference>
<feature type="domain" description="Mop" evidence="6">
    <location>
        <begin position="124"/>
        <end position="190"/>
    </location>
</feature>
<dbReference type="SUPFAM" id="SSF50331">
    <property type="entry name" value="MOP-like"/>
    <property type="match status" value="2"/>
</dbReference>
<keyword evidence="8" id="KW-1185">Reference proteome</keyword>
<reference evidence="7 8" key="1">
    <citation type="submission" date="2023-09" db="EMBL/GenBank/DDBJ databases">
        <authorList>
            <person name="Rey-Velasco X."/>
        </authorList>
    </citation>
    <scope>NUCLEOTIDE SEQUENCE [LARGE SCALE GENOMIC DNA]</scope>
    <source>
        <strain evidence="7 8">P385</strain>
    </source>
</reference>
<evidence type="ECO:0000256" key="3">
    <source>
        <dbReference type="ARBA" id="ARBA00022505"/>
    </source>
</evidence>
<dbReference type="Gene3D" id="2.40.50.100">
    <property type="match status" value="2"/>
</dbReference>
<evidence type="ECO:0000259" key="6">
    <source>
        <dbReference type="PROSITE" id="PS51866"/>
    </source>
</evidence>
<feature type="domain" description="Mop" evidence="6">
    <location>
        <begin position="196"/>
        <end position="262"/>
    </location>
</feature>
<sequence>MQDATAALIAPIVLQLGGKSISARRLGLLEGIAATESIRGAARHVGMTYKGAWDAIDAINNLAGEPLVQTRQGGRQGGGASLTVAGQSLLASQRRFAAAIDDIRRQFSDEDQEQWSTLGRLLMKTSARNVLRGEVSDVRTGAVNSEVTLALPGGDRLVAIVTRDSEADLALAPGKSAWALIKASWPILAPGDEPARTSARNRLCGTIERIHDGAVNAEVVLALSGGTRLTVIVTEGSRQSLGLAEGDRAFALIKASHIILGVDE</sequence>
<dbReference type="InterPro" id="IPR036390">
    <property type="entry name" value="WH_DNA-bd_sf"/>
</dbReference>
<comment type="caution">
    <text evidence="7">The sequence shown here is derived from an EMBL/GenBank/DDBJ whole genome shotgun (WGS) entry which is preliminary data.</text>
</comment>
<dbReference type="InterPro" id="IPR008995">
    <property type="entry name" value="Mo/tungstate-bd_C_term_dom"/>
</dbReference>
<dbReference type="InterPro" id="IPR016462">
    <property type="entry name" value="ModE"/>
</dbReference>
<evidence type="ECO:0000256" key="5">
    <source>
        <dbReference type="PIRNR" id="PIRNR005763"/>
    </source>
</evidence>
<evidence type="ECO:0000313" key="8">
    <source>
        <dbReference type="Proteomes" id="UP001259982"/>
    </source>
</evidence>
<dbReference type="Pfam" id="PF00126">
    <property type="entry name" value="HTH_1"/>
    <property type="match status" value="1"/>
</dbReference>
<dbReference type="SUPFAM" id="SSF46785">
    <property type="entry name" value="Winged helix' DNA-binding domain"/>
    <property type="match status" value="1"/>
</dbReference>
<evidence type="ECO:0000256" key="2">
    <source>
        <dbReference type="ARBA" id="ARBA00022448"/>
    </source>
</evidence>
<proteinExistence type="inferred from homology"/>
<keyword evidence="2 5" id="KW-0813">Transport</keyword>
<organism evidence="7 8">
    <name type="scientific">Spectribacter acetivorans</name>
    <dbReference type="NCBI Taxonomy" id="3075603"/>
    <lineage>
        <taxon>Bacteria</taxon>
        <taxon>Pseudomonadati</taxon>
        <taxon>Pseudomonadota</taxon>
        <taxon>Gammaproteobacteria</taxon>
        <taxon>Salinisphaerales</taxon>
        <taxon>Salinisphaeraceae</taxon>
        <taxon>Spectribacter</taxon>
    </lineage>
</organism>
<dbReference type="InterPro" id="IPR004606">
    <property type="entry name" value="Mop_domain"/>
</dbReference>
<accession>A0ABU3B8K5</accession>
<keyword evidence="4" id="KW-0677">Repeat</keyword>
<dbReference type="EMBL" id="JAVRHY010000008">
    <property type="protein sequence ID" value="MDT0618805.1"/>
    <property type="molecule type" value="Genomic_DNA"/>
</dbReference>
<dbReference type="NCBIfam" id="TIGR00638">
    <property type="entry name" value="Mop"/>
    <property type="match status" value="2"/>
</dbReference>
<dbReference type="PROSITE" id="PS51866">
    <property type="entry name" value="MOP"/>
    <property type="match status" value="2"/>
</dbReference>
<dbReference type="Gene3D" id="1.10.10.10">
    <property type="entry name" value="Winged helix-like DNA-binding domain superfamily/Winged helix DNA-binding domain"/>
    <property type="match status" value="1"/>
</dbReference>
<evidence type="ECO:0000256" key="4">
    <source>
        <dbReference type="ARBA" id="ARBA00022737"/>
    </source>
</evidence>
<dbReference type="RefSeq" id="WP_311659009.1">
    <property type="nucleotide sequence ID" value="NZ_JAVRHY010000008.1"/>
</dbReference>
<dbReference type="InterPro" id="IPR000847">
    <property type="entry name" value="LysR_HTH_N"/>
</dbReference>
<comment type="similarity">
    <text evidence="1 5">Belongs to the ModE family.</text>
</comment>
<dbReference type="PIRSF" id="PIRSF005763">
    <property type="entry name" value="Txn_reg_ModE"/>
    <property type="match status" value="1"/>
</dbReference>
<evidence type="ECO:0000256" key="1">
    <source>
        <dbReference type="ARBA" id="ARBA00008110"/>
    </source>
</evidence>